<evidence type="ECO:0000313" key="10">
    <source>
        <dbReference type="Proteomes" id="UP000190626"/>
    </source>
</evidence>
<dbReference type="EMBL" id="MBTG01000073">
    <property type="protein sequence ID" value="OPH46552.1"/>
    <property type="molecule type" value="Genomic_DNA"/>
</dbReference>
<dbReference type="SMART" id="SM00606">
    <property type="entry name" value="CBD_IV"/>
    <property type="match status" value="1"/>
</dbReference>
<evidence type="ECO:0000256" key="3">
    <source>
        <dbReference type="ARBA" id="ARBA00022801"/>
    </source>
</evidence>
<dbReference type="InterPro" id="IPR005084">
    <property type="entry name" value="CBM6"/>
</dbReference>
<feature type="domain" description="SLH" evidence="8">
    <location>
        <begin position="2210"/>
        <end position="2270"/>
    </location>
</feature>
<dbReference type="SUPFAM" id="SSF49785">
    <property type="entry name" value="Galactose-binding domain-like"/>
    <property type="match status" value="3"/>
</dbReference>
<feature type="domain" description="SLH" evidence="8">
    <location>
        <begin position="2143"/>
        <end position="2202"/>
    </location>
</feature>
<dbReference type="GO" id="GO:0005975">
    <property type="term" value="P:carbohydrate metabolic process"/>
    <property type="evidence" value="ECO:0007669"/>
    <property type="project" value="InterPro"/>
</dbReference>
<dbReference type="InterPro" id="IPR023296">
    <property type="entry name" value="Glyco_hydro_beta-prop_sf"/>
</dbReference>
<keyword evidence="2" id="KW-0732">Signal</keyword>
<gene>
    <name evidence="9" type="ORF">BC351_13715</name>
</gene>
<feature type="compositionally biased region" description="Low complexity" evidence="6">
    <location>
        <begin position="1828"/>
        <end position="1851"/>
    </location>
</feature>
<dbReference type="STRING" id="1469647.BC351_13715"/>
<dbReference type="InterPro" id="IPR051795">
    <property type="entry name" value="Glycosyl_Hydrlase_43"/>
</dbReference>
<dbReference type="SUPFAM" id="SSF49899">
    <property type="entry name" value="Concanavalin A-like lectins/glucanases"/>
    <property type="match status" value="1"/>
</dbReference>
<dbReference type="CDD" id="cd04084">
    <property type="entry name" value="CBM6_xylanase-like"/>
    <property type="match status" value="1"/>
</dbReference>
<comment type="caution">
    <text evidence="9">The sequence shown here is derived from an EMBL/GenBank/DDBJ whole genome shotgun (WGS) entry which is preliminary data.</text>
</comment>
<sequence length="2270" mass="243860">MEMKKKHVRSLMHMSKKLTVFLLALTLLLSVVPSASIYAQSNEDTLENPFIWADVPDLDVIRVGDAYYMSSTTMHMNPGVPIMKSYDLKNWEIVNYVYDMLADNDEQALRNGKDNYGKGSWASSLRYHNGKYYVAFPSYDTGKTYIYQTTDIEKGPWTHSELDGVYHDMSLLFDDDGRVYMVYGGGDIKAIELTPDATAIKPGGLNKVIIPNASLVASTAENVSLPAEGTHIQKINGKYYVFNITWPKNSGRVEIMHRADRIDGVYEGKVALNNAGIAQGGIIDTADGKWYAMLFGDRGSVGRIPYLVPVTWNDGWPVFGINGTVPQSMAIPVIGAASKNNWVASDEFYQSSQKIGASHTVINTSSSSTTSPTVTTPVTPLPINEGTELLVNGGIENGLTPWEKHDTATVAVTTDEHFSGTNSLYISGRGATGAGVQQFVTGKIKAGAIYKFSAKVKYNAGPATKQFNFDIQDGDWTTIKIIGSGVMTKGEWGTIEGTYTVPADATFTLPRIFIETIWTAAQDPTNDLMNFYADDISFVDVTPDGNLLTNGKMEKGLTPWEKHDTATVAVSTNEHFSGTNSLFISGRAATGAGVQQFVTGKVTAGSKYKFSAKVKYNAGPATRVFNFDIQDGDWQTIKVLGSGVMTKGVWGTIEGTYTVPDNAVFNQPRIFIETSWTAAQDLTNDLMDFYVDDISLIDATPTGGLDKAKNGEYDYNGSNLGLVWQWNHNPDNNHWSLTERPGYLRLTTGRKSTSILDARNTLTQRTFGPESSGNVALDISKMKDGDYAGLAAFQKEYGFVGIKMSGTSKSIVMVDGSSGTPVEKASIPVTQDNVYFKIDFDYKNQTDKAYFYYSLNGLTWTAIGNTLQMHYTLPHFMGYRFGLFNYATKTTGGIVDFDYFRIDDKLTGTNSPATVLQANLANVPNVIGVQNIELQVPVQMNALPNGNYSAISASLNIPKELTVTGVDFNKANIVGDTSYTFANNQLLLHVTGNTVNFANNQSSDVFATIKLKVNGFVPADQTVQIKTDYIKVDGGNVRYNVNNTVSNIGLKQLPTNAYAKIPGYANPLMSHKLGADPFAMVYDGRVYIYMSSDDYEYDANGKIKDNSFSNLNRIFVISSADMVNWTDHGAIPVAGKNNVNNGAGVAKWADLSWAPAAAHKKINGVDKFFLYFANGASGIGVLTADSPIGPWTDPLGQALITSNSPGVPGVAWLFDPAVLVDDDGTGYLYFGGGIPGDPNPTPEQIAHPKTARVVKLADDMIHMAGAAVTIDAPYMFEDSGIHKYNGKYYYSYCSNFSGTHPDGTPPPGEIAYMVSDSPMGPFTYVSPILKNPSVFFGVGGNNHHAIFEFNDQWYVVYHAQTVSKAVVGDGKGYRSPHINKVEYYDNGLIKDIKGDMKGVSQIANLDPYSRVEAETIAWNAGILTEVSTAPGNPLASLNLDVTDINNGDWLAVSNADFGDKGAASFEANMASTVGGKVEIRLDSPIGKVIGTLDVAPTGGDQVWQLLKTDVENVKGIHNIFFMFSGSGSKLFNMDYWKFNVKAPGPVVIPLESVHITGGAQSVTVNDQLTFNSMINPSSVTGATYLWEVSGGISIIGDNRKDSVTIKGTNAGTGTLKLTVLAGGTEKKAETTITVSPSSVDPVDYLHSVTITGGSQSVTVNDQLTFNSMINPTSVTGATYLWEASGGINIVGESNQVTVTIRGVSAGTGTLKLTVNAGGTKKTAETTITVSPSSVDPVNPLQAVTITGGSQSVTVNDQITFNSMINPTSVTGATYLWEANGGISIVGESNQDKVTIRGVSAGTGTLKLTVIAGSTKKTAETIITVSPLSSGGDDNNHSGNNGGSSTTTTPESSGKEADILVNGKKESVGNTATTQANGQTVTTITIDQMKLVQLLAAVGEKANITVRVTNNSDIVIGQLNAQMVKSLQENKADLEIKTDRATYTLPSQLIDIPAISGQVGNSVALQDITIQIKISKPTADMVKVVENAADKDQFTLVVPSIDFTVGAAYGGKIIDLSKFNAYVKRTIAIPDGVDPNKITTAVVVEPDGTVRHVPTKLVIIDGKYYAEVSSLTNSTYSLIWHPVAFSDVSTHWAKDAVNNLGSRMIISGIGNDLFNPEADITRAEFAAIIVRGLGLKLENRTPNFSDVKAADWYSSAIMTAQSSHLIDGFEDGTFRPGDKITREQAMVIMAKAMAITGLKAKLTNHNAADVLRGYTDATESAPWAMSGIADSIQAGIVSGRDEAALAPKAYITRAEVAKLVQQLLRKSDLLS</sequence>
<dbReference type="Pfam" id="PF04616">
    <property type="entry name" value="Glyco_hydro_43"/>
    <property type="match status" value="2"/>
</dbReference>
<feature type="domain" description="SLH" evidence="8">
    <location>
        <begin position="2079"/>
        <end position="2142"/>
    </location>
</feature>
<dbReference type="InterPro" id="IPR006710">
    <property type="entry name" value="Glyco_hydro_43"/>
</dbReference>
<evidence type="ECO:0000256" key="1">
    <source>
        <dbReference type="ARBA" id="ARBA00009865"/>
    </source>
</evidence>
<dbReference type="SUPFAM" id="SSF75005">
    <property type="entry name" value="Arabinanase/levansucrase/invertase"/>
    <property type="match status" value="2"/>
</dbReference>
<reference evidence="10" key="1">
    <citation type="submission" date="2016-07" db="EMBL/GenBank/DDBJ databases">
        <authorList>
            <person name="Florea S."/>
            <person name="Webb J.S."/>
            <person name="Jaromczyk J."/>
            <person name="Schardl C.L."/>
        </authorList>
    </citation>
    <scope>NUCLEOTIDE SEQUENCE [LARGE SCALE GENOMIC DNA]</scope>
    <source>
        <strain evidence="10">CY1</strain>
    </source>
</reference>
<dbReference type="Pfam" id="PF03422">
    <property type="entry name" value="CBM_6"/>
    <property type="match status" value="1"/>
</dbReference>
<dbReference type="PROSITE" id="PS51175">
    <property type="entry name" value="CBM6"/>
    <property type="match status" value="1"/>
</dbReference>
<evidence type="ECO:0000256" key="5">
    <source>
        <dbReference type="PIRSR" id="PIRSR606710-1"/>
    </source>
</evidence>
<name>A0A1V4H5X9_9BACL</name>
<dbReference type="Gene3D" id="2.60.120.200">
    <property type="match status" value="1"/>
</dbReference>
<feature type="domain" description="CBM6" evidence="7">
    <location>
        <begin position="1409"/>
        <end position="1539"/>
    </location>
</feature>
<evidence type="ECO:0000259" key="7">
    <source>
        <dbReference type="PROSITE" id="PS51175"/>
    </source>
</evidence>
<evidence type="ECO:0000256" key="4">
    <source>
        <dbReference type="ARBA" id="ARBA00023295"/>
    </source>
</evidence>
<evidence type="ECO:0000259" key="8">
    <source>
        <dbReference type="PROSITE" id="PS51272"/>
    </source>
</evidence>
<feature type="region of interest" description="Disordered" evidence="6">
    <location>
        <begin position="1824"/>
        <end position="1854"/>
    </location>
</feature>
<dbReference type="InterPro" id="IPR001119">
    <property type="entry name" value="SLH_dom"/>
</dbReference>
<dbReference type="Pfam" id="PF17851">
    <property type="entry name" value="GH43_C2"/>
    <property type="match status" value="1"/>
</dbReference>
<dbReference type="Gene3D" id="2.115.10.20">
    <property type="entry name" value="Glycosyl hydrolase domain, family 43"/>
    <property type="match status" value="2"/>
</dbReference>
<feature type="active site" description="Proton acceptor" evidence="5">
    <location>
        <position position="57"/>
    </location>
</feature>
<feature type="active site" description="Proton donor" evidence="5">
    <location>
        <position position="228"/>
    </location>
</feature>
<dbReference type="Pfam" id="PF02018">
    <property type="entry name" value="CBM_4_9"/>
    <property type="match status" value="2"/>
</dbReference>
<dbReference type="GO" id="GO:0004553">
    <property type="term" value="F:hydrolase activity, hydrolyzing O-glycosyl compounds"/>
    <property type="evidence" value="ECO:0007669"/>
    <property type="project" value="InterPro"/>
</dbReference>
<evidence type="ECO:0000313" key="9">
    <source>
        <dbReference type="EMBL" id="OPH46552.1"/>
    </source>
</evidence>
<evidence type="ECO:0000256" key="6">
    <source>
        <dbReference type="SAM" id="MobiDB-lite"/>
    </source>
</evidence>
<dbReference type="InterPro" id="IPR003305">
    <property type="entry name" value="CenC_carb-bd"/>
</dbReference>
<dbReference type="CDD" id="cd09003">
    <property type="entry name" value="GH43_XynD-like"/>
    <property type="match status" value="1"/>
</dbReference>
<dbReference type="InterPro" id="IPR006584">
    <property type="entry name" value="Cellulose-bd_IV"/>
</dbReference>
<keyword evidence="4" id="KW-0326">Glycosidase</keyword>
<protein>
    <recommendedName>
        <fullName evidence="11">CBM6 domain-containing protein</fullName>
    </recommendedName>
</protein>
<keyword evidence="10" id="KW-1185">Reference proteome</keyword>
<dbReference type="Gene3D" id="2.60.120.260">
    <property type="entry name" value="Galactose-binding domain-like"/>
    <property type="match status" value="3"/>
</dbReference>
<dbReference type="PROSITE" id="PS51272">
    <property type="entry name" value="SLH"/>
    <property type="match status" value="3"/>
</dbReference>
<dbReference type="Proteomes" id="UP000190626">
    <property type="component" value="Unassembled WGS sequence"/>
</dbReference>
<dbReference type="InterPro" id="IPR041542">
    <property type="entry name" value="GH43_C2"/>
</dbReference>
<dbReference type="Pfam" id="PF00395">
    <property type="entry name" value="SLH"/>
    <property type="match status" value="3"/>
</dbReference>
<dbReference type="PANTHER" id="PTHR42812:SF15">
    <property type="entry name" value="HYDROLASE, PUTATIVE (AFU_ORTHOLOGUE AFUA_2G00930)-RELATED"/>
    <property type="match status" value="1"/>
</dbReference>
<dbReference type="CDD" id="cd09001">
    <property type="entry name" value="GH43_FsAxh1-like"/>
    <property type="match status" value="1"/>
</dbReference>
<evidence type="ECO:0008006" key="11">
    <source>
        <dbReference type="Google" id="ProtNLM"/>
    </source>
</evidence>
<organism evidence="9 10">
    <name type="scientific">Paenibacillus ferrarius</name>
    <dbReference type="NCBI Taxonomy" id="1469647"/>
    <lineage>
        <taxon>Bacteria</taxon>
        <taxon>Bacillati</taxon>
        <taxon>Bacillota</taxon>
        <taxon>Bacilli</taxon>
        <taxon>Bacillales</taxon>
        <taxon>Paenibacillaceae</taxon>
        <taxon>Paenibacillus</taxon>
    </lineage>
</organism>
<dbReference type="PANTHER" id="PTHR42812">
    <property type="entry name" value="BETA-XYLOSIDASE"/>
    <property type="match status" value="1"/>
</dbReference>
<keyword evidence="3" id="KW-0378">Hydrolase</keyword>
<dbReference type="GO" id="GO:0030246">
    <property type="term" value="F:carbohydrate binding"/>
    <property type="evidence" value="ECO:0007669"/>
    <property type="project" value="InterPro"/>
</dbReference>
<evidence type="ECO:0000256" key="2">
    <source>
        <dbReference type="ARBA" id="ARBA00022729"/>
    </source>
</evidence>
<comment type="similarity">
    <text evidence="1">Belongs to the glycosyl hydrolase 43 family.</text>
</comment>
<proteinExistence type="inferred from homology"/>
<dbReference type="InterPro" id="IPR013320">
    <property type="entry name" value="ConA-like_dom_sf"/>
</dbReference>
<accession>A0A1V4H5X9</accession>
<dbReference type="InterPro" id="IPR008979">
    <property type="entry name" value="Galactose-bd-like_sf"/>
</dbReference>